<protein>
    <submittedName>
        <fullName evidence="4">TetR family transcriptional regulator</fullName>
    </submittedName>
</protein>
<keyword evidence="5" id="KW-1185">Reference proteome</keyword>
<organism evidence="4 5">
    <name type="scientific">Nocardioides jiangsuensis</name>
    <dbReference type="NCBI Taxonomy" id="2866161"/>
    <lineage>
        <taxon>Bacteria</taxon>
        <taxon>Bacillati</taxon>
        <taxon>Actinomycetota</taxon>
        <taxon>Actinomycetes</taxon>
        <taxon>Propionibacteriales</taxon>
        <taxon>Nocardioidaceae</taxon>
        <taxon>Nocardioides</taxon>
    </lineage>
</organism>
<evidence type="ECO:0000313" key="4">
    <source>
        <dbReference type="EMBL" id="MBY9075360.1"/>
    </source>
</evidence>
<dbReference type="PANTHER" id="PTHR30055">
    <property type="entry name" value="HTH-TYPE TRANSCRIPTIONAL REGULATOR RUTR"/>
    <property type="match status" value="1"/>
</dbReference>
<comment type="caution">
    <text evidence="4">The sequence shown here is derived from an EMBL/GenBank/DDBJ whole genome shotgun (WGS) entry which is preliminary data.</text>
</comment>
<evidence type="ECO:0000256" key="1">
    <source>
        <dbReference type="ARBA" id="ARBA00023125"/>
    </source>
</evidence>
<dbReference type="PANTHER" id="PTHR30055:SF231">
    <property type="entry name" value="TRANSCRIPTIONAL REGULATORY PROTEIN (PROBABLY DEOR-FAMILY)-RELATED"/>
    <property type="match status" value="1"/>
</dbReference>
<dbReference type="EMBL" id="JAIEZQ010000002">
    <property type="protein sequence ID" value="MBY9075360.1"/>
    <property type="molecule type" value="Genomic_DNA"/>
</dbReference>
<keyword evidence="1 2" id="KW-0238">DNA-binding</keyword>
<proteinExistence type="predicted"/>
<dbReference type="Proteomes" id="UP000754710">
    <property type="component" value="Unassembled WGS sequence"/>
</dbReference>
<dbReference type="PROSITE" id="PS50977">
    <property type="entry name" value="HTH_TETR_2"/>
    <property type="match status" value="1"/>
</dbReference>
<name>A0ABS7RJY5_9ACTN</name>
<dbReference type="InterPro" id="IPR050109">
    <property type="entry name" value="HTH-type_TetR-like_transc_reg"/>
</dbReference>
<dbReference type="Pfam" id="PF17940">
    <property type="entry name" value="TetR_C_31"/>
    <property type="match status" value="1"/>
</dbReference>
<dbReference type="SUPFAM" id="SSF46689">
    <property type="entry name" value="Homeodomain-like"/>
    <property type="match status" value="1"/>
</dbReference>
<feature type="DNA-binding region" description="H-T-H motif" evidence="2">
    <location>
        <begin position="35"/>
        <end position="54"/>
    </location>
</feature>
<dbReference type="InterPro" id="IPR041583">
    <property type="entry name" value="TetR_C_31"/>
</dbReference>
<dbReference type="Pfam" id="PF00440">
    <property type="entry name" value="TetR_N"/>
    <property type="match status" value="1"/>
</dbReference>
<gene>
    <name evidence="4" type="ORF">K1X13_11070</name>
</gene>
<evidence type="ECO:0000259" key="3">
    <source>
        <dbReference type="PROSITE" id="PS50977"/>
    </source>
</evidence>
<dbReference type="Gene3D" id="1.10.357.10">
    <property type="entry name" value="Tetracycline Repressor, domain 2"/>
    <property type="match status" value="1"/>
</dbReference>
<reference evidence="4 5" key="1">
    <citation type="submission" date="2021-08" db="EMBL/GenBank/DDBJ databases">
        <title>Nocardioides bacterium WL0053 sp. nov., isolated from the sediment.</title>
        <authorList>
            <person name="Wang L."/>
            <person name="Zhang D."/>
            <person name="Zhang A."/>
        </authorList>
    </citation>
    <scope>NUCLEOTIDE SEQUENCE [LARGE SCALE GENOMIC DNA]</scope>
    <source>
        <strain evidence="4 5">WL0053</strain>
    </source>
</reference>
<accession>A0ABS7RJY5</accession>
<evidence type="ECO:0000256" key="2">
    <source>
        <dbReference type="PROSITE-ProRule" id="PRU00335"/>
    </source>
</evidence>
<sequence>MTEVDGRRARGLERRRQLIAAALRVLEREGLAGFNHRAVAAEAGVALASATYHFTGIDDLAVSAMLAATEEFTESLCERADGVTTLATYATALADELAHHRGRVVAGYELYLLAARRPALRDAAVAWARAGTEPLLAGADPVRTRAFLAVVDSLCLEALLSDSPPTAGDIEALLAHALA</sequence>
<dbReference type="InterPro" id="IPR001647">
    <property type="entry name" value="HTH_TetR"/>
</dbReference>
<dbReference type="RefSeq" id="WP_221025121.1">
    <property type="nucleotide sequence ID" value="NZ_JAIEZQ010000002.1"/>
</dbReference>
<dbReference type="InterPro" id="IPR009057">
    <property type="entry name" value="Homeodomain-like_sf"/>
</dbReference>
<feature type="domain" description="HTH tetR-type" evidence="3">
    <location>
        <begin position="12"/>
        <end position="72"/>
    </location>
</feature>
<evidence type="ECO:0000313" key="5">
    <source>
        <dbReference type="Proteomes" id="UP000754710"/>
    </source>
</evidence>